<dbReference type="InterPro" id="IPR050746">
    <property type="entry name" value="DAACS"/>
</dbReference>
<dbReference type="STRING" id="126957.T1IKA0"/>
<dbReference type="EMBL" id="JH430450">
    <property type="status" value="NOT_ANNOTATED_CDS"/>
    <property type="molecule type" value="Genomic_DNA"/>
</dbReference>
<comment type="subcellular location">
    <subcellularLocation>
        <location evidence="1 7">Membrane</location>
        <topology evidence="1 7">Multi-pass membrane protein</topology>
    </subcellularLocation>
</comment>
<keyword evidence="4 7" id="KW-0812">Transmembrane</keyword>
<dbReference type="GO" id="GO:0015501">
    <property type="term" value="F:glutamate:sodium symporter activity"/>
    <property type="evidence" value="ECO:0007669"/>
    <property type="project" value="TreeGrafter"/>
</dbReference>
<feature type="transmembrane region" description="Helical" evidence="7">
    <location>
        <begin position="372"/>
        <end position="398"/>
    </location>
</feature>
<evidence type="ECO:0000313" key="9">
    <source>
        <dbReference type="Proteomes" id="UP000014500"/>
    </source>
</evidence>
<dbReference type="GO" id="GO:0005886">
    <property type="term" value="C:plasma membrane"/>
    <property type="evidence" value="ECO:0007669"/>
    <property type="project" value="TreeGrafter"/>
</dbReference>
<keyword evidence="7" id="KW-0769">Symport</keyword>
<dbReference type="GO" id="GO:0015175">
    <property type="term" value="F:neutral L-amino acid transmembrane transporter activity"/>
    <property type="evidence" value="ECO:0007669"/>
    <property type="project" value="TreeGrafter"/>
</dbReference>
<feature type="transmembrane region" description="Helical" evidence="7">
    <location>
        <begin position="299"/>
        <end position="324"/>
    </location>
</feature>
<dbReference type="PhylomeDB" id="T1IKA0"/>
<evidence type="ECO:0000256" key="4">
    <source>
        <dbReference type="ARBA" id="ARBA00022692"/>
    </source>
</evidence>
<dbReference type="Gene3D" id="1.10.3860.10">
    <property type="entry name" value="Sodium:dicarboxylate symporter"/>
    <property type="match status" value="1"/>
</dbReference>
<dbReference type="Proteomes" id="UP000014500">
    <property type="component" value="Unassembled WGS sequence"/>
</dbReference>
<dbReference type="EnsemblMetazoa" id="SMAR001340-RA">
    <property type="protein sequence ID" value="SMAR001340-PA"/>
    <property type="gene ID" value="SMAR001340"/>
</dbReference>
<reference evidence="9" key="1">
    <citation type="submission" date="2011-05" db="EMBL/GenBank/DDBJ databases">
        <authorList>
            <person name="Richards S.R."/>
            <person name="Qu J."/>
            <person name="Jiang H."/>
            <person name="Jhangiani S.N."/>
            <person name="Agravi P."/>
            <person name="Goodspeed R."/>
            <person name="Gross S."/>
            <person name="Mandapat C."/>
            <person name="Jackson L."/>
            <person name="Mathew T."/>
            <person name="Pu L."/>
            <person name="Thornton R."/>
            <person name="Saada N."/>
            <person name="Wilczek-Boney K.B."/>
            <person name="Lee S."/>
            <person name="Kovar C."/>
            <person name="Wu Y."/>
            <person name="Scherer S.E."/>
            <person name="Worley K.C."/>
            <person name="Muzny D.M."/>
            <person name="Gibbs R."/>
        </authorList>
    </citation>
    <scope>NUCLEOTIDE SEQUENCE</scope>
    <source>
        <strain evidence="9">Brora</strain>
    </source>
</reference>
<dbReference type="InterPro" id="IPR001991">
    <property type="entry name" value="Na-dicarboxylate_symporter"/>
</dbReference>
<feature type="transmembrane region" description="Helical" evidence="7">
    <location>
        <begin position="76"/>
        <end position="100"/>
    </location>
</feature>
<dbReference type="InterPro" id="IPR036458">
    <property type="entry name" value="Na:dicarbo_symporter_sf"/>
</dbReference>
<feature type="transmembrane region" description="Helical" evidence="7">
    <location>
        <begin position="112"/>
        <end position="132"/>
    </location>
</feature>
<feature type="transmembrane region" description="Helical" evidence="7">
    <location>
        <begin position="336"/>
        <end position="360"/>
    </location>
</feature>
<keyword evidence="6 7" id="KW-0472">Membrane</keyword>
<keyword evidence="9" id="KW-1185">Reference proteome</keyword>
<evidence type="ECO:0000313" key="8">
    <source>
        <dbReference type="EnsemblMetazoa" id="SMAR001340-PA"/>
    </source>
</evidence>
<name>T1IKA0_STRMM</name>
<evidence type="ECO:0000256" key="6">
    <source>
        <dbReference type="ARBA" id="ARBA00023136"/>
    </source>
</evidence>
<protein>
    <recommendedName>
        <fullName evidence="7">Amino acid transporter</fullName>
    </recommendedName>
</protein>
<dbReference type="PANTHER" id="PTHR11958">
    <property type="entry name" value="SODIUM/DICARBOXYLATE SYMPORTER-RELATED"/>
    <property type="match status" value="1"/>
</dbReference>
<dbReference type="Pfam" id="PF00375">
    <property type="entry name" value="SDF"/>
    <property type="match status" value="1"/>
</dbReference>
<dbReference type="PANTHER" id="PTHR11958:SF63">
    <property type="entry name" value="AMINO ACID TRANSPORTER"/>
    <property type="match status" value="1"/>
</dbReference>
<dbReference type="eggNOG" id="KOG3787">
    <property type="taxonomic scope" value="Eukaryota"/>
</dbReference>
<reference evidence="8" key="2">
    <citation type="submission" date="2015-02" db="UniProtKB">
        <authorList>
            <consortium name="EnsemblMetazoa"/>
        </authorList>
    </citation>
    <scope>IDENTIFICATION</scope>
</reference>
<organism evidence="8 9">
    <name type="scientific">Strigamia maritima</name>
    <name type="common">European centipede</name>
    <name type="synonym">Geophilus maritimus</name>
    <dbReference type="NCBI Taxonomy" id="126957"/>
    <lineage>
        <taxon>Eukaryota</taxon>
        <taxon>Metazoa</taxon>
        <taxon>Ecdysozoa</taxon>
        <taxon>Arthropoda</taxon>
        <taxon>Myriapoda</taxon>
        <taxon>Chilopoda</taxon>
        <taxon>Pleurostigmophora</taxon>
        <taxon>Geophilomorpha</taxon>
        <taxon>Linotaeniidae</taxon>
        <taxon>Strigamia</taxon>
    </lineage>
</organism>
<evidence type="ECO:0000256" key="5">
    <source>
        <dbReference type="ARBA" id="ARBA00022989"/>
    </source>
</evidence>
<dbReference type="PRINTS" id="PR00173">
    <property type="entry name" value="EDTRNSPORT"/>
</dbReference>
<dbReference type="AlphaFoldDB" id="T1IKA0"/>
<dbReference type="GO" id="GO:0005313">
    <property type="term" value="F:L-glutamate transmembrane transporter activity"/>
    <property type="evidence" value="ECO:0007669"/>
    <property type="project" value="TreeGrafter"/>
</dbReference>
<keyword evidence="5 7" id="KW-1133">Transmembrane helix</keyword>
<accession>T1IKA0</accession>
<proteinExistence type="inferred from homology"/>
<dbReference type="SUPFAM" id="SSF118215">
    <property type="entry name" value="Proton glutamate symport protein"/>
    <property type="match status" value="1"/>
</dbReference>
<evidence type="ECO:0000256" key="2">
    <source>
        <dbReference type="ARBA" id="ARBA00006148"/>
    </source>
</evidence>
<feature type="transmembrane region" description="Helical" evidence="7">
    <location>
        <begin position="266"/>
        <end position="287"/>
    </location>
</feature>
<feature type="transmembrane region" description="Helical" evidence="7">
    <location>
        <begin position="44"/>
        <end position="64"/>
    </location>
</feature>
<sequence length="479" mass="54286">MTEQEELLHVSTNAEVELINETQPISLRQLRRTRKREKRIIENFPQVMWTVTAFLIGLFFGFLLRTRNDLFTNDVLMYWKFFGNLAANVLNILVLPLLITKIFTSSVQLSRLIVLKLILSTVGFILVMHVFASVEAIGWSVITYPNPKAEHPKRESKTSPLQSIFFIDSILDFTRNVLPEDFLNATIYMSETVYIQPLDLNESKIPLEDRQFAYMRFDGGPNYIGLLTMVTIFGCLTHVIPQEKIKPLVNLLDVTENLIFDLSKDLAWVSPVITFCLVLNEALMFTVVGPTPLVTDHSILLLVIVSSACLFNIIFMYPLLYYLAVRKNPLKFFANIIQPTLLCFSTSSSMSVLLITFDCVAKRMEIHEQIAIFVLVIGGAIHLTGMVLYGAIALFYLVQVYNIQFDFVDHFFLLFMIPVSAASMTSSQLIMPRIFRMCGLPVEAILDIAPVNSNTVLGRGVLWDIIGTFNSKVIIIKSA</sequence>
<evidence type="ECO:0000256" key="3">
    <source>
        <dbReference type="ARBA" id="ARBA00022448"/>
    </source>
</evidence>
<evidence type="ECO:0000256" key="7">
    <source>
        <dbReference type="RuleBase" id="RU361216"/>
    </source>
</evidence>
<comment type="similarity">
    <text evidence="2 7">Belongs to the dicarboxylate/amino acid:cation symporter (DAACS) (TC 2.A.23) family.</text>
</comment>
<keyword evidence="3 7" id="KW-0813">Transport</keyword>
<evidence type="ECO:0000256" key="1">
    <source>
        <dbReference type="ARBA" id="ARBA00004141"/>
    </source>
</evidence>
<feature type="transmembrane region" description="Helical" evidence="7">
    <location>
        <begin position="410"/>
        <end position="431"/>
    </location>
</feature>
<dbReference type="HOGENOM" id="CLU_570286_0_0_1"/>